<dbReference type="AlphaFoldDB" id="A0A3E0WUL9"/>
<evidence type="ECO:0000313" key="4">
    <source>
        <dbReference type="Proteomes" id="UP000256763"/>
    </source>
</evidence>
<evidence type="ECO:0008006" key="5">
    <source>
        <dbReference type="Google" id="ProtNLM"/>
    </source>
</evidence>
<name>A0A3E0WUL9_9GAMM</name>
<keyword evidence="2" id="KW-1133">Transmembrane helix</keyword>
<accession>A0A3E0WUL9</accession>
<evidence type="ECO:0000256" key="1">
    <source>
        <dbReference type="SAM" id="Coils"/>
    </source>
</evidence>
<dbReference type="EMBL" id="NFZW01000011">
    <property type="protein sequence ID" value="RFA35686.1"/>
    <property type="molecule type" value="Genomic_DNA"/>
</dbReference>
<dbReference type="RefSeq" id="WP_116302452.1">
    <property type="nucleotide sequence ID" value="NZ_NFZV01000011.1"/>
</dbReference>
<reference evidence="4" key="1">
    <citation type="submission" date="2017-05" db="EMBL/GenBank/DDBJ databases">
        <authorList>
            <person name="Sharma S."/>
            <person name="Sidhu C."/>
            <person name="Pinnaka A.K."/>
        </authorList>
    </citation>
    <scope>NUCLEOTIDE SEQUENCE [LARGE SCALE GENOMIC DNA]</scope>
    <source>
        <strain evidence="4">AK93</strain>
    </source>
</reference>
<feature type="coiled-coil region" evidence="1">
    <location>
        <begin position="25"/>
        <end position="87"/>
    </location>
</feature>
<keyword evidence="4" id="KW-1185">Reference proteome</keyword>
<protein>
    <recommendedName>
        <fullName evidence="5">DUF2802 domain-containing protein</fullName>
    </recommendedName>
</protein>
<feature type="transmembrane region" description="Helical" evidence="2">
    <location>
        <begin position="6"/>
        <end position="26"/>
    </location>
</feature>
<gene>
    <name evidence="3" type="ORF">CAL65_12180</name>
</gene>
<comment type="caution">
    <text evidence="3">The sequence shown here is derived from an EMBL/GenBank/DDBJ whole genome shotgun (WGS) entry which is preliminary data.</text>
</comment>
<dbReference type="InterPro" id="IPR021244">
    <property type="entry name" value="DUF2802"/>
</dbReference>
<keyword evidence="2" id="KW-0472">Membrane</keyword>
<keyword evidence="1" id="KW-0175">Coiled coil</keyword>
<dbReference type="Pfam" id="PF10975">
    <property type="entry name" value="DUF2802"/>
    <property type="match status" value="1"/>
</dbReference>
<organism evidence="3 4">
    <name type="scientific">Alkalilimnicola ehrlichii</name>
    <dbReference type="NCBI Taxonomy" id="351052"/>
    <lineage>
        <taxon>Bacteria</taxon>
        <taxon>Pseudomonadati</taxon>
        <taxon>Pseudomonadota</taxon>
        <taxon>Gammaproteobacteria</taxon>
        <taxon>Chromatiales</taxon>
        <taxon>Ectothiorhodospiraceae</taxon>
        <taxon>Alkalilimnicola</taxon>
    </lineage>
</organism>
<keyword evidence="2" id="KW-0812">Transmembrane</keyword>
<dbReference type="OrthoDB" id="5796651at2"/>
<evidence type="ECO:0000256" key="2">
    <source>
        <dbReference type="SAM" id="Phobius"/>
    </source>
</evidence>
<dbReference type="Proteomes" id="UP000256763">
    <property type="component" value="Unassembled WGS sequence"/>
</dbReference>
<evidence type="ECO:0000313" key="3">
    <source>
        <dbReference type="EMBL" id="RFA35686.1"/>
    </source>
</evidence>
<sequence>MITPEFVLVVLALGVLVGLLVAIWAIRLSRRLQAVQAQVASLERTLQQNAECYQGLSAGAVGQGQHLVRVRQDLGRLKERIEQVANSDPNGSSFNQAIRMARKGASSEEIMEACGISQVEADLVLLLHRDEAGQ</sequence>
<proteinExistence type="predicted"/>